<proteinExistence type="predicted"/>
<dbReference type="AlphaFoldDB" id="A0A1S5S7K8"/>
<dbReference type="EMBL" id="KY091679">
    <property type="protein sequence ID" value="APD15308.1"/>
    <property type="molecule type" value="Genomic_DNA"/>
</dbReference>
<reference evidence="1" key="1">
    <citation type="submission" date="2016-10" db="EMBL/GenBank/DDBJ databases">
        <authorList>
            <person name="de Groot N.N."/>
        </authorList>
    </citation>
    <scope>NUCLEOTIDE SEQUENCE</scope>
</reference>
<reference evidence="1" key="2">
    <citation type="journal article" date="2017" name="Front. Plant Sci.">
        <title>Comparative Analysis of WRKY Genes Potentially Involved in Salt Stress Responses in Triticum turgidum L. ssp. durum.</title>
        <authorList>
            <person name="Yousfi F.E."/>
            <person name="Makhloufi E."/>
            <person name="Marande W."/>
            <person name="Ghorbel A.W."/>
            <person name="Bouzayen M."/>
            <person name="Berges H."/>
        </authorList>
    </citation>
    <scope>NUCLEOTIDE SEQUENCE</scope>
</reference>
<evidence type="ECO:0000313" key="1">
    <source>
        <dbReference type="EMBL" id="APD15308.1"/>
    </source>
</evidence>
<accession>A0A1S5S7K8</accession>
<protein>
    <submittedName>
        <fullName evidence="1">Uncharacterized protein</fullName>
    </submittedName>
</protein>
<sequence length="158" mass="17788">MSLMWQTLIVAGSDLKSSQPDFLGRDDFSEYISSDSEYDSGFDDDSGYATDSSWSTGWEEPKVIVLCDDKPKVNVAASVVLEQEVQMVVPVAREGDKHYPINVELLPDVPDIVKQEVEVVLALEAQVDVIAQPDRKKKRKVAVDMEVRRSKRLQKMKN</sequence>
<name>A0A1S5S7K8_TRITU</name>
<organism evidence="1">
    <name type="scientific">Triticum turgidum</name>
    <name type="common">Poulard wheat</name>
    <name type="synonym">Rivet wheat</name>
    <dbReference type="NCBI Taxonomy" id="4571"/>
    <lineage>
        <taxon>Eukaryota</taxon>
        <taxon>Viridiplantae</taxon>
        <taxon>Streptophyta</taxon>
        <taxon>Embryophyta</taxon>
        <taxon>Tracheophyta</taxon>
        <taxon>Spermatophyta</taxon>
        <taxon>Magnoliopsida</taxon>
        <taxon>Liliopsida</taxon>
        <taxon>Poales</taxon>
        <taxon>Poaceae</taxon>
        <taxon>BOP clade</taxon>
        <taxon>Pooideae</taxon>
        <taxon>Triticodae</taxon>
        <taxon>Triticeae</taxon>
        <taxon>Triticinae</taxon>
        <taxon>Triticum</taxon>
    </lineage>
</organism>